<reference evidence="2 3" key="1">
    <citation type="submission" date="2020-08" db="EMBL/GenBank/DDBJ databases">
        <authorList>
            <person name="Hejnol A."/>
        </authorList>
    </citation>
    <scope>NUCLEOTIDE SEQUENCE [LARGE SCALE GENOMIC DNA]</scope>
</reference>
<dbReference type="AlphaFoldDB" id="A0A7I8W585"/>
<gene>
    <name evidence="2" type="ORF">DGYR_LOCUS10592</name>
</gene>
<keyword evidence="1" id="KW-0732">Signal</keyword>
<evidence type="ECO:0000313" key="3">
    <source>
        <dbReference type="Proteomes" id="UP000549394"/>
    </source>
</evidence>
<accession>A0A7I8W585</accession>
<protein>
    <submittedName>
        <fullName evidence="2">Uncharacterized protein</fullName>
    </submittedName>
</protein>
<organism evidence="2 3">
    <name type="scientific">Dimorphilus gyrociliatus</name>
    <dbReference type="NCBI Taxonomy" id="2664684"/>
    <lineage>
        <taxon>Eukaryota</taxon>
        <taxon>Metazoa</taxon>
        <taxon>Spiralia</taxon>
        <taxon>Lophotrochozoa</taxon>
        <taxon>Annelida</taxon>
        <taxon>Polychaeta</taxon>
        <taxon>Polychaeta incertae sedis</taxon>
        <taxon>Dinophilidae</taxon>
        <taxon>Dimorphilus</taxon>
    </lineage>
</organism>
<keyword evidence="3" id="KW-1185">Reference proteome</keyword>
<evidence type="ECO:0000313" key="2">
    <source>
        <dbReference type="EMBL" id="CAD5122842.1"/>
    </source>
</evidence>
<comment type="caution">
    <text evidence="2">The sequence shown here is derived from an EMBL/GenBank/DDBJ whole genome shotgun (WGS) entry which is preliminary data.</text>
</comment>
<feature type="signal peptide" evidence="1">
    <location>
        <begin position="1"/>
        <end position="19"/>
    </location>
</feature>
<sequence length="217" mass="24730">MANVATILTLFSLLSLGSFYNYPIDHGYNIFVQIVDALCKNDDGSVDIACRVAIYRDIIKMEGFNIDKRSKKLNFCARTPISRKHVLTSRYCPSSQNGKIIDKDLVIYESEKDNSEFAHLAPIHSEELFVKRMNIGNPCNIYRMKSEEYYIGQCNSPLNRMGVGYYANDSLVGVLIKDIGSWVIVKPLTDKNMEEICKFLGSDYVSDQWESCSNYIK</sequence>
<feature type="chain" id="PRO_5029648465" evidence="1">
    <location>
        <begin position="20"/>
        <end position="217"/>
    </location>
</feature>
<dbReference type="Proteomes" id="UP000549394">
    <property type="component" value="Unassembled WGS sequence"/>
</dbReference>
<name>A0A7I8W585_9ANNE</name>
<dbReference type="EMBL" id="CAJFCJ010000018">
    <property type="protein sequence ID" value="CAD5122842.1"/>
    <property type="molecule type" value="Genomic_DNA"/>
</dbReference>
<proteinExistence type="predicted"/>
<evidence type="ECO:0000256" key="1">
    <source>
        <dbReference type="SAM" id="SignalP"/>
    </source>
</evidence>